<organism evidence="1 2">
    <name type="scientific">Araneus ventricosus</name>
    <name type="common">Orbweaver spider</name>
    <name type="synonym">Epeira ventricosa</name>
    <dbReference type="NCBI Taxonomy" id="182803"/>
    <lineage>
        <taxon>Eukaryota</taxon>
        <taxon>Metazoa</taxon>
        <taxon>Ecdysozoa</taxon>
        <taxon>Arthropoda</taxon>
        <taxon>Chelicerata</taxon>
        <taxon>Arachnida</taxon>
        <taxon>Araneae</taxon>
        <taxon>Araneomorphae</taxon>
        <taxon>Entelegynae</taxon>
        <taxon>Araneoidea</taxon>
        <taxon>Araneidae</taxon>
        <taxon>Araneus</taxon>
    </lineage>
</organism>
<keyword evidence="2" id="KW-1185">Reference proteome</keyword>
<dbReference type="AlphaFoldDB" id="A0A4Y2U099"/>
<proteinExistence type="predicted"/>
<dbReference type="EMBL" id="BGPR01032387">
    <property type="protein sequence ID" value="GBO05913.1"/>
    <property type="molecule type" value="Genomic_DNA"/>
</dbReference>
<dbReference type="Proteomes" id="UP000499080">
    <property type="component" value="Unassembled WGS sequence"/>
</dbReference>
<gene>
    <name evidence="1" type="ORF">AVEN_137807_1</name>
</gene>
<name>A0A4Y2U099_ARAVE</name>
<protein>
    <submittedName>
        <fullName evidence="1">Uncharacterized protein</fullName>
    </submittedName>
</protein>
<reference evidence="1 2" key="1">
    <citation type="journal article" date="2019" name="Sci. Rep.">
        <title>Orb-weaving spider Araneus ventricosus genome elucidates the spidroin gene catalogue.</title>
        <authorList>
            <person name="Kono N."/>
            <person name="Nakamura H."/>
            <person name="Ohtoshi R."/>
            <person name="Moran D.A.P."/>
            <person name="Shinohara A."/>
            <person name="Yoshida Y."/>
            <person name="Fujiwara M."/>
            <person name="Mori M."/>
            <person name="Tomita M."/>
            <person name="Arakawa K."/>
        </authorList>
    </citation>
    <scope>NUCLEOTIDE SEQUENCE [LARGE SCALE GENOMIC DNA]</scope>
</reference>
<comment type="caution">
    <text evidence="1">The sequence shown here is derived from an EMBL/GenBank/DDBJ whole genome shotgun (WGS) entry which is preliminary data.</text>
</comment>
<accession>A0A4Y2U099</accession>
<sequence>MYKSVLENPLCLEGFELQHILEYAEIFSYSTGNNSVATRMKQGLELYNDKFLSDLRFVIPEDGKFTITAVVRAAMKKRVKYQPVSKLQTGFTSTMHMRCWGGSCILQARVHSFPCHIRCSTNCKITNMAPAKSSEDSSTAMPRSVLETFNI</sequence>
<evidence type="ECO:0000313" key="1">
    <source>
        <dbReference type="EMBL" id="GBO05913.1"/>
    </source>
</evidence>
<evidence type="ECO:0000313" key="2">
    <source>
        <dbReference type="Proteomes" id="UP000499080"/>
    </source>
</evidence>